<dbReference type="EMBL" id="JADCKB010000003">
    <property type="protein sequence ID" value="MBE5039328.1"/>
    <property type="molecule type" value="Genomic_DNA"/>
</dbReference>
<evidence type="ECO:0000256" key="2">
    <source>
        <dbReference type="ARBA" id="ARBA00022729"/>
    </source>
</evidence>
<dbReference type="SUPFAM" id="SSF53850">
    <property type="entry name" value="Periplasmic binding protein-like II"/>
    <property type="match status" value="1"/>
</dbReference>
<keyword evidence="3" id="KW-0472">Membrane</keyword>
<evidence type="ECO:0000256" key="1">
    <source>
        <dbReference type="ARBA" id="ARBA00022475"/>
    </source>
</evidence>
<accession>A0A9D5RAQ9</accession>
<protein>
    <submittedName>
        <fullName evidence="7">Extracellular solute-binding protein</fullName>
    </submittedName>
</protein>
<organism evidence="7 8">
    <name type="scientific">Ructibacterium gallinarum</name>
    <dbReference type="NCBI Taxonomy" id="2779355"/>
    <lineage>
        <taxon>Bacteria</taxon>
        <taxon>Bacillati</taxon>
        <taxon>Bacillota</taxon>
        <taxon>Clostridia</taxon>
        <taxon>Eubacteriales</taxon>
        <taxon>Oscillospiraceae</taxon>
        <taxon>Ructibacterium</taxon>
    </lineage>
</organism>
<evidence type="ECO:0000256" key="6">
    <source>
        <dbReference type="SAM" id="SignalP"/>
    </source>
</evidence>
<sequence length="528" mass="60436">MKSTYKKMMKRAAVGILAVCCTVGFGGCNQTNETKDSVATEDKPYLISKEPLELSLFYLNYGYTFDEDNEVFQKAKEMTNISLKSVVSQSSSDAAQALNLMISSKNIADIVQYVESEPFIEYGNAGAFEDLNPLIDQYAPNIKKFFEEHPDIKKSAMSSDGKLYFIPMIADGKAAGGWFIRQDWLDKLGLQTPKNAEEFYAVMKAFKEQDPNGNGQADEIPYFSRTSEGNDGIWSMLILFNAYKDFYLDNGEIKYGPIQPEYKEAYKQIARWYQEGLIDPEIFTRGNNARDVLLENNLGGITHDWFASTAEYNNRLPETIEGFAFVPMTPPAGPDGVIRETETRQPLSGGGWGMSTTNKHKEETMKFFDFWFTEEGRRMANFGIEGKSYNMVDGKPVFTDFVLHNPELSPYSALSELGAQMYFGYWADFWYEEQWTNEIALKGIDEYVNNNYYTEQIPQFMIPDDIADTMQELSTQIETYNRETTQKWMLSGLDVEASWDDYIANMEKLGVEEYVKLMNQAYKDYLNR</sequence>
<feature type="chain" id="PRO_5039469094" evidence="6">
    <location>
        <begin position="27"/>
        <end position="528"/>
    </location>
</feature>
<dbReference type="AlphaFoldDB" id="A0A9D5RAQ9"/>
<evidence type="ECO:0000313" key="8">
    <source>
        <dbReference type="Proteomes" id="UP000806542"/>
    </source>
</evidence>
<dbReference type="Proteomes" id="UP000806542">
    <property type="component" value="Unassembled WGS sequence"/>
</dbReference>
<evidence type="ECO:0000256" key="3">
    <source>
        <dbReference type="ARBA" id="ARBA00023136"/>
    </source>
</evidence>
<evidence type="ECO:0000313" key="7">
    <source>
        <dbReference type="EMBL" id="MBE5039328.1"/>
    </source>
</evidence>
<keyword evidence="2 6" id="KW-0732">Signal</keyword>
<dbReference type="PROSITE" id="PS51257">
    <property type="entry name" value="PROKAR_LIPOPROTEIN"/>
    <property type="match status" value="1"/>
</dbReference>
<reference evidence="7" key="1">
    <citation type="submission" date="2020-10" db="EMBL/GenBank/DDBJ databases">
        <title>ChiBAC.</title>
        <authorList>
            <person name="Zenner C."/>
            <person name="Hitch T.C.A."/>
            <person name="Clavel T."/>
        </authorList>
    </citation>
    <scope>NUCLEOTIDE SEQUENCE</scope>
    <source>
        <strain evidence="7">DSM 107454</strain>
    </source>
</reference>
<dbReference type="InterPro" id="IPR006059">
    <property type="entry name" value="SBP"/>
</dbReference>
<evidence type="ECO:0000256" key="4">
    <source>
        <dbReference type="ARBA" id="ARBA00023139"/>
    </source>
</evidence>
<dbReference type="InterPro" id="IPR050490">
    <property type="entry name" value="Bact_solute-bd_prot1"/>
</dbReference>
<feature type="signal peptide" evidence="6">
    <location>
        <begin position="1"/>
        <end position="26"/>
    </location>
</feature>
<comment type="caution">
    <text evidence="7">The sequence shown here is derived from an EMBL/GenBank/DDBJ whole genome shotgun (WGS) entry which is preliminary data.</text>
</comment>
<keyword evidence="4" id="KW-0564">Palmitate</keyword>
<keyword evidence="5" id="KW-0449">Lipoprotein</keyword>
<dbReference type="Gene3D" id="3.40.190.10">
    <property type="entry name" value="Periplasmic binding protein-like II"/>
    <property type="match status" value="2"/>
</dbReference>
<dbReference type="RefSeq" id="WP_226391889.1">
    <property type="nucleotide sequence ID" value="NZ_JADCKB010000003.1"/>
</dbReference>
<name>A0A9D5RAQ9_9FIRM</name>
<dbReference type="Pfam" id="PF01547">
    <property type="entry name" value="SBP_bac_1"/>
    <property type="match status" value="1"/>
</dbReference>
<keyword evidence="8" id="KW-1185">Reference proteome</keyword>
<dbReference type="PANTHER" id="PTHR43649">
    <property type="entry name" value="ARABINOSE-BINDING PROTEIN-RELATED"/>
    <property type="match status" value="1"/>
</dbReference>
<proteinExistence type="predicted"/>
<gene>
    <name evidence="7" type="ORF">INF28_02450</name>
</gene>
<dbReference type="PANTHER" id="PTHR43649:SF33">
    <property type="entry name" value="POLYGALACTURONAN_RHAMNOGALACTURONAN-BINDING PROTEIN YTCQ"/>
    <property type="match status" value="1"/>
</dbReference>
<evidence type="ECO:0000256" key="5">
    <source>
        <dbReference type="ARBA" id="ARBA00023288"/>
    </source>
</evidence>
<keyword evidence="1" id="KW-1003">Cell membrane</keyword>